<dbReference type="InterPro" id="IPR000873">
    <property type="entry name" value="AMP-dep_synth/lig_dom"/>
</dbReference>
<dbReference type="GO" id="GO:0043041">
    <property type="term" value="P:amino acid activation for nonribosomal peptide biosynthetic process"/>
    <property type="evidence" value="ECO:0007669"/>
    <property type="project" value="TreeGrafter"/>
</dbReference>
<keyword evidence="1" id="KW-0596">Phosphopantetheine</keyword>
<dbReference type="InterPro" id="IPR009081">
    <property type="entry name" value="PP-bd_ACP"/>
</dbReference>
<name>A0A8H6DXQ3_COCSA</name>
<evidence type="ECO:0000256" key="4">
    <source>
        <dbReference type="ARBA" id="ARBA00029454"/>
    </source>
</evidence>
<dbReference type="GO" id="GO:0044550">
    <property type="term" value="P:secondary metabolite biosynthetic process"/>
    <property type="evidence" value="ECO:0007669"/>
    <property type="project" value="TreeGrafter"/>
</dbReference>
<dbReference type="PROSITE" id="PS50075">
    <property type="entry name" value="CARRIER"/>
    <property type="match status" value="2"/>
</dbReference>
<dbReference type="PANTHER" id="PTHR45527">
    <property type="entry name" value="NONRIBOSOMAL PEPTIDE SYNTHETASE"/>
    <property type="match status" value="1"/>
</dbReference>
<dbReference type="InterPro" id="IPR045851">
    <property type="entry name" value="AMP-bd_C_sf"/>
</dbReference>
<dbReference type="InterPro" id="IPR042099">
    <property type="entry name" value="ANL_N_sf"/>
</dbReference>
<evidence type="ECO:0000256" key="2">
    <source>
        <dbReference type="ARBA" id="ARBA00022553"/>
    </source>
</evidence>
<dbReference type="InterPro" id="IPR006162">
    <property type="entry name" value="Ppantetheine_attach_site"/>
</dbReference>
<evidence type="ECO:0000259" key="5">
    <source>
        <dbReference type="PROSITE" id="PS50075"/>
    </source>
</evidence>
<dbReference type="GO" id="GO:0016874">
    <property type="term" value="F:ligase activity"/>
    <property type="evidence" value="ECO:0007669"/>
    <property type="project" value="UniProtKB-KW"/>
</dbReference>
<protein>
    <recommendedName>
        <fullName evidence="5">Carrier domain-containing protein</fullName>
    </recommendedName>
</protein>
<keyword evidence="2" id="KW-0597">Phosphoprotein</keyword>
<evidence type="ECO:0000256" key="1">
    <source>
        <dbReference type="ARBA" id="ARBA00022450"/>
    </source>
</evidence>
<dbReference type="SMART" id="SM00823">
    <property type="entry name" value="PKS_PP"/>
    <property type="match status" value="1"/>
</dbReference>
<dbReference type="Proteomes" id="UP000624244">
    <property type="component" value="Unassembled WGS sequence"/>
</dbReference>
<dbReference type="InterPro" id="IPR036736">
    <property type="entry name" value="ACP-like_sf"/>
</dbReference>
<dbReference type="InterPro" id="IPR001242">
    <property type="entry name" value="Condensation_dom"/>
</dbReference>
<gene>
    <name evidence="6" type="ORF">GGP41_007769</name>
</gene>
<evidence type="ECO:0000313" key="6">
    <source>
        <dbReference type="EMBL" id="KAF5852316.1"/>
    </source>
</evidence>
<proteinExistence type="inferred from homology"/>
<dbReference type="EMBL" id="WNKQ01000003">
    <property type="protein sequence ID" value="KAF5852316.1"/>
    <property type="molecule type" value="Genomic_DNA"/>
</dbReference>
<feature type="domain" description="Carrier" evidence="5">
    <location>
        <begin position="1520"/>
        <end position="1598"/>
    </location>
</feature>
<comment type="caution">
    <text evidence="6">The sequence shown here is derived from an EMBL/GenBank/DDBJ whole genome shotgun (WGS) entry which is preliminary data.</text>
</comment>
<feature type="domain" description="Carrier" evidence="5">
    <location>
        <begin position="499"/>
        <end position="575"/>
    </location>
</feature>
<organism evidence="6 7">
    <name type="scientific">Cochliobolus sativus</name>
    <name type="common">Common root rot and spot blotch fungus</name>
    <name type="synonym">Bipolaris sorokiniana</name>
    <dbReference type="NCBI Taxonomy" id="45130"/>
    <lineage>
        <taxon>Eukaryota</taxon>
        <taxon>Fungi</taxon>
        <taxon>Dikarya</taxon>
        <taxon>Ascomycota</taxon>
        <taxon>Pezizomycotina</taxon>
        <taxon>Dothideomycetes</taxon>
        <taxon>Pleosporomycetidae</taxon>
        <taxon>Pleosporales</taxon>
        <taxon>Pleosporineae</taxon>
        <taxon>Pleosporaceae</taxon>
        <taxon>Bipolaris</taxon>
    </lineage>
</organism>
<dbReference type="InterPro" id="IPR023213">
    <property type="entry name" value="CAT-like_dom_sf"/>
</dbReference>
<evidence type="ECO:0000256" key="3">
    <source>
        <dbReference type="ARBA" id="ARBA00022598"/>
    </source>
</evidence>
<dbReference type="Gene3D" id="3.40.50.12780">
    <property type="entry name" value="N-terminal domain of ligase-like"/>
    <property type="match status" value="2"/>
</dbReference>
<dbReference type="SUPFAM" id="SSF47336">
    <property type="entry name" value="ACP-like"/>
    <property type="match status" value="2"/>
</dbReference>
<dbReference type="PROSITE" id="PS00455">
    <property type="entry name" value="AMP_BINDING"/>
    <property type="match status" value="2"/>
</dbReference>
<reference evidence="6" key="1">
    <citation type="submission" date="2019-11" db="EMBL/GenBank/DDBJ databases">
        <title>Bipolaris sorokiniana Genome sequencing.</title>
        <authorList>
            <person name="Wang H."/>
        </authorList>
    </citation>
    <scope>NUCLEOTIDE SEQUENCE</scope>
</reference>
<dbReference type="Pfam" id="PF00668">
    <property type="entry name" value="Condensation"/>
    <property type="match status" value="2"/>
</dbReference>
<dbReference type="Pfam" id="PF00501">
    <property type="entry name" value="AMP-binding"/>
    <property type="match status" value="2"/>
</dbReference>
<dbReference type="SUPFAM" id="SSF56801">
    <property type="entry name" value="Acetyl-CoA synthetase-like"/>
    <property type="match status" value="2"/>
</dbReference>
<dbReference type="Pfam" id="PF00550">
    <property type="entry name" value="PP-binding"/>
    <property type="match status" value="2"/>
</dbReference>
<accession>A0A8H6DXQ3</accession>
<evidence type="ECO:0000313" key="7">
    <source>
        <dbReference type="Proteomes" id="UP000624244"/>
    </source>
</evidence>
<dbReference type="PROSITE" id="PS00012">
    <property type="entry name" value="PHOSPHOPANTETHEINE"/>
    <property type="match status" value="1"/>
</dbReference>
<dbReference type="SUPFAM" id="SSF52777">
    <property type="entry name" value="CoA-dependent acyltransferases"/>
    <property type="match status" value="4"/>
</dbReference>
<dbReference type="CDD" id="cd19537">
    <property type="entry name" value="C_NRPS-like"/>
    <property type="match status" value="1"/>
</dbReference>
<dbReference type="Gene3D" id="1.10.1200.10">
    <property type="entry name" value="ACP-like"/>
    <property type="match status" value="2"/>
</dbReference>
<dbReference type="InterPro" id="IPR020806">
    <property type="entry name" value="PKS_PP-bd"/>
</dbReference>
<keyword evidence="3" id="KW-0436">Ligase</keyword>
<dbReference type="Gene3D" id="3.30.300.30">
    <property type="match status" value="2"/>
</dbReference>
<dbReference type="GO" id="GO:0031177">
    <property type="term" value="F:phosphopantetheine binding"/>
    <property type="evidence" value="ECO:0007669"/>
    <property type="project" value="InterPro"/>
</dbReference>
<dbReference type="InterPro" id="IPR020845">
    <property type="entry name" value="AMP-binding_CS"/>
</dbReference>
<dbReference type="Gene3D" id="3.30.559.10">
    <property type="entry name" value="Chloramphenicol acetyltransferase-like domain"/>
    <property type="match status" value="2"/>
</dbReference>
<dbReference type="PANTHER" id="PTHR45527:SF11">
    <property type="entry name" value="NONRIBOSOMAL PEPTIDE SYNTHETASE 5"/>
    <property type="match status" value="1"/>
</dbReference>
<dbReference type="GO" id="GO:0005737">
    <property type="term" value="C:cytoplasm"/>
    <property type="evidence" value="ECO:0007669"/>
    <property type="project" value="TreeGrafter"/>
</dbReference>
<dbReference type="Gene3D" id="3.30.559.30">
    <property type="entry name" value="Nonribosomal peptide synthetase, condensation domain"/>
    <property type="match status" value="2"/>
</dbReference>
<comment type="similarity">
    <text evidence="4">Belongs to the NRP synthetase family.</text>
</comment>
<sequence length="2055" mass="226681">MNHQHSLSVLDLFQNVCRFFPNNIAVQDGAETLSYRVLDRRSSALAKRLRDNGVRHSQVIPLITNSCLCMVVGILAILKAGAIYTPIDREQWPKERIVDVLRRTDASIVVYTGPKVDLPSMVMIDAEENEIDESLDDEEMVLIPELAALIFTSGTTGKPKGVEIKHSSLANFVTSPHFNYDVTPEDRVLLVLSVAFDACMGTLFNSICNGGTLILASRYTLQQRSLQCSVLVMTPSILEALEPPQSLHDYPMLDRIVLGGETASKKLLTAWSVLKRPVWIAYGPTEATCATLTGIVRKCPQTGEFRPTIIGSPIKGARVNILDASGREIDVAGEEGELYISGIGLARGYWRDKCRTDEKFLLFNGERTYSTGDRAKWFCDASGEKLVEFCGRLDRTVKVRGFLVNLELDVDAALLALDPTIRAAYSLKLNGKLYTALSPIPSDIPGLKSRWRAKVPPYLVPDHMVGFESLPITPNGKVDPRKLIEIMRDMVIDTPDDTEHAGGLQCTIISGMASILDIPTSAIDLSQSFVSQGLHSLAAIMLCSYCRKRGFTIPMEKLLVSPSINSLLDAYANTARTPTEVSPSPEIASEAPLMWLQRMLIYESVHQKTANVVQYIATYRSEDVQCLQQAWRTVITAEPIFHTELDIDTQTQRIVEKAIVLWREHQVKSMREVEQRTREAAVAAGLGTSFAILHCHGTCLPRNQSVVILSIHHALVDGFSASLILNKVSKAARGIPFDPSPPITLAVDKIRRHAVSTSAEASMFWTQQDEDFGDAIGDMLLPKPKPVLPERTAEYILQTELDVASLAKLSTAGKSTAATFHYAAWALVLSSYTNATTVLFGAVLSARTLGFEGADSIIGPLIATQPLRMGIDRTLPNHAFLEQTYKAVQSLSRFQTFERKGDPLRFASALAMQYDSPTLQSGGIEPVQPPVVAETPALPLTVLVEGDGRVRFVYRCNSFTEEHVRQMANVYQNVLHALTQPDLAVEDCLRRRLDAETRHMLLSRGNWNSSLSRIRATGPTVTSCIEDAAQANAERIAVKKGGIQLTYAELMMKSGRVAAFMEQLMQPGDVVCVVADRSINWIVGICAALKAGGVYCPLDSSHTVEYRDELLKSSGATLLLCTQRSQLVHALMPQSVTALAIDDLLADELLNDIHVLTRWPSSGDAAFLCFTSGSTGKPKGNFFTPCGVACVHGAVTAFHADLDVRLNSAPGVRIAQFLSPGFDGCVHEIFATLSHGATLVLRTEQDDPFSHLIDVDVAMMTPSVAAGLDPSEFPNLKFVYFAGEPVQQPTLDKWAAGRTLFNLYGPTEGTIGSCQQRLRVSVPVNVGPPVPSTRLYILDDDMNLSPPHVIGNVFIAGVQVSRGYINSELAEQNTRDFLPDPFCPSPSEGERMYRTGDLGFWDSSGNVHLCGRKDRQIKMRGFRINLDDVGTVALREMPTIRKAIATEHKGKLVLWVEPEVVDTQHLAHRLRSVLPHHAQPKHIIAKAQLPLSKNGKLDAKALAQQNSVLEMPCAVIDPEQGLSRIESLVAHEWRALLGIDALTRLSAKDSFTALGGHSVLQLDLATRLRSMLDIPLAIKDIIQAPTLGDMAAIIQARMNRWDAQSDEKRAIRPLGAHALSPAELEWWHRYHESKNQSAFNVPWLANLGSEVDLIRLENALNAVISRHCILRSRFMPGKDGNPTRVIRDDPIKAQMVDALDTHEFVNRPFDLTNDVLARFTLSPSLLAISISHIICDLTALNVLLTEVATLYNGGKLPAVQHEYFESTAWSQPLDGETACFWSTNLQGLAAQRKPEDALWHKSYNGTSLVFSVPQDICQGILALTTNNGFTLHQFGLAATATILYGLCKRTDIVLGSPYMNRPSMEDQKTIGLYLQALPIRVKVDDAVTSLETLHTAQCASQASLSHPILWPQLLEHLGLPFPSRRQQLFDCVVTFHDDRITEQCIFPVAGAKPLHIWTEGSKFGMLFEWHMFADHLSVRLEYDTDHIPEAFVKIVQTMLLAAVEYLLDPAYRYAELLYQLDALLLQQCAELEQDVDHIRCIAKEYCGGVEEAACD</sequence>